<dbReference type="PROSITE" id="PS00444">
    <property type="entry name" value="POLYPRENYL_SYNTHASE_2"/>
    <property type="match status" value="1"/>
</dbReference>
<dbReference type="Gene3D" id="2.40.370.10">
    <property type="entry name" value="AttH-like domain"/>
    <property type="match status" value="2"/>
</dbReference>
<reference evidence="12 13" key="1">
    <citation type="journal article" date="2018" name="Evol. Lett.">
        <title>Horizontal gene cluster transfer increased hallucinogenic mushroom diversity.</title>
        <authorList>
            <person name="Reynolds H.T."/>
            <person name="Vijayakumar V."/>
            <person name="Gluck-Thaler E."/>
            <person name="Korotkin H.B."/>
            <person name="Matheny P.B."/>
            <person name="Slot J.C."/>
        </authorList>
    </citation>
    <scope>NUCLEOTIDE SEQUENCE [LARGE SCALE GENOMIC DNA]</scope>
    <source>
        <strain evidence="12 13">SRW20</strain>
    </source>
</reference>
<dbReference type="PANTHER" id="PTHR12001:SF44">
    <property type="entry name" value="GERANYLGERANYL PYROPHOSPHATE SYNTHASE"/>
    <property type="match status" value="1"/>
</dbReference>
<dbReference type="Proteomes" id="UP000284706">
    <property type="component" value="Unassembled WGS sequence"/>
</dbReference>
<dbReference type="AlphaFoldDB" id="A0A409W6E0"/>
<dbReference type="GO" id="GO:0004659">
    <property type="term" value="F:prenyltransferase activity"/>
    <property type="evidence" value="ECO:0007669"/>
    <property type="project" value="InterPro"/>
</dbReference>
<dbReference type="InterPro" id="IPR033749">
    <property type="entry name" value="Polyprenyl_synt_CS"/>
</dbReference>
<accession>A0A409W6E0</accession>
<name>A0A409W6E0_9AGAR</name>
<dbReference type="GO" id="GO:0008299">
    <property type="term" value="P:isoprenoid biosynthetic process"/>
    <property type="evidence" value="ECO:0007669"/>
    <property type="project" value="InterPro"/>
</dbReference>
<evidence type="ECO:0000256" key="5">
    <source>
        <dbReference type="ARBA" id="ARBA00032052"/>
    </source>
</evidence>
<evidence type="ECO:0000256" key="9">
    <source>
        <dbReference type="ARBA" id="ARBA00032873"/>
    </source>
</evidence>
<evidence type="ECO:0000313" key="13">
    <source>
        <dbReference type="Proteomes" id="UP000284706"/>
    </source>
</evidence>
<evidence type="ECO:0000256" key="4">
    <source>
        <dbReference type="ARBA" id="ARBA00022842"/>
    </source>
</evidence>
<dbReference type="InterPro" id="IPR010791">
    <property type="entry name" value="AttH_dom"/>
</dbReference>
<dbReference type="InterPro" id="IPR023374">
    <property type="entry name" value="AttH-like_dom_sf"/>
</dbReference>
<keyword evidence="13" id="KW-1185">Reference proteome</keyword>
<dbReference type="Gene3D" id="1.10.600.10">
    <property type="entry name" value="Farnesyl Diphosphate Synthase"/>
    <property type="match status" value="1"/>
</dbReference>
<organism evidence="12 13">
    <name type="scientific">Gymnopilus dilepis</name>
    <dbReference type="NCBI Taxonomy" id="231916"/>
    <lineage>
        <taxon>Eukaryota</taxon>
        <taxon>Fungi</taxon>
        <taxon>Dikarya</taxon>
        <taxon>Basidiomycota</taxon>
        <taxon>Agaricomycotina</taxon>
        <taxon>Agaricomycetes</taxon>
        <taxon>Agaricomycetidae</taxon>
        <taxon>Agaricales</taxon>
        <taxon>Agaricineae</taxon>
        <taxon>Hymenogastraceae</taxon>
        <taxon>Gymnopilus</taxon>
    </lineage>
</organism>
<comment type="similarity">
    <text evidence="2">Belongs to the FPP/GGPP synthase family.</text>
</comment>
<dbReference type="PANTHER" id="PTHR12001">
    <property type="entry name" value="GERANYLGERANYL PYROPHOSPHATE SYNTHASE"/>
    <property type="match status" value="1"/>
</dbReference>
<evidence type="ECO:0000256" key="6">
    <source>
        <dbReference type="ARBA" id="ARBA00032380"/>
    </source>
</evidence>
<dbReference type="GO" id="GO:0046872">
    <property type="term" value="F:metal ion binding"/>
    <property type="evidence" value="ECO:0007669"/>
    <property type="project" value="UniProtKB-KW"/>
</dbReference>
<dbReference type="Pfam" id="PF07143">
    <property type="entry name" value="CrtC"/>
    <property type="match status" value="1"/>
</dbReference>
<dbReference type="CDD" id="cd00685">
    <property type="entry name" value="Trans_IPPS_HT"/>
    <property type="match status" value="1"/>
</dbReference>
<evidence type="ECO:0000256" key="1">
    <source>
        <dbReference type="ARBA" id="ARBA00001946"/>
    </source>
</evidence>
<proteinExistence type="inferred from homology"/>
<keyword evidence="4" id="KW-0460">Magnesium</keyword>
<evidence type="ECO:0000313" key="12">
    <source>
        <dbReference type="EMBL" id="PPQ74099.1"/>
    </source>
</evidence>
<sequence length="845" mass="94497">MSSEVIDAAIAHHTDWPAPGTVIRHMSEVDLPRVSSGTEWWYYNFHLSLVDGRKASAFIALFRTTSIRPKTAPGQHVKPTPQQDAEFELCHSHLLNFAICLEPSDSPDERPVHTFWGPVPKSNGDHPNGQYLYTSAMDSNNADYMCSMLEVNKQLDPRVRDSLLELMSQGKVPEPDILIRGDVSVSLEGQLDLKYGDLARVTCRTNDRGEDVYHITAHAEDGSYGFDIDLIPRKPPINHGANGVVQGDLVTPDDGMYYCFVPRCEVSGSLRIDNSETLVDKENSLGWYDREFGGGIRMWGEANTKTTESSWKWASAQLSNGWDLTVYTLWDIDINTEELTVRDKRAVAISPEGTRIEYDEHTFEAITSWTSMNTLNNYGTKWHLVIPGMKLNVYVEAPVIRQEFRTICVQRGYWEGRVEIGGTMGGEPVHGLGFVENVPGQFVVKFEQYLKRVARLTAIEVQKIYPDQFLDPDHAMRILAFQSEEEMAMKPTGPNCLPPQRFTADMPLDVLYEHLYAPVRHLTDRGGKSWRSYLSVACIAVFGGDPEKAKSLLAALELLHTGSLIIDDIQDESPLRRGVDSVHSIWGVPTAINAGTAAYFAFETGLRTLNVNMEPEKKVRIYEIFFETMRAGHAGQALDIAGQQRSDLDDILAGRAHPSVLEKRVLTVHRLKTAIVAGNIAKISAILADANPEQMRALAAHCERLGIAFQIIDDVYDIRGWSHVGNTKIDAVPVVTQKKEVLKRPGDDIRSGKISIPIAKAGSMMPLDEAQWVWETVLSKPGDDDITTQKVIDKLESYGIVDACIKEAHKMVDDSWIALEGHLKDNHAKVYLRALGWYLVKYNSI</sequence>
<dbReference type="InParanoid" id="A0A409W6E0"/>
<dbReference type="EMBL" id="NHYE01005364">
    <property type="protein sequence ID" value="PPQ74099.1"/>
    <property type="molecule type" value="Genomic_DNA"/>
</dbReference>
<comment type="cofactor">
    <cofactor evidence="1">
        <name>Mg(2+)</name>
        <dbReference type="ChEBI" id="CHEBI:18420"/>
    </cofactor>
</comment>
<evidence type="ECO:0000256" key="10">
    <source>
        <dbReference type="ARBA" id="ARBA00033096"/>
    </source>
</evidence>
<dbReference type="InterPro" id="IPR008949">
    <property type="entry name" value="Isoprenoid_synthase_dom_sf"/>
</dbReference>
<dbReference type="InterPro" id="IPR000092">
    <property type="entry name" value="Polyprenyl_synt"/>
</dbReference>
<dbReference type="PROSITE" id="PS00723">
    <property type="entry name" value="POLYPRENYL_SYNTHASE_1"/>
    <property type="match status" value="1"/>
</dbReference>
<evidence type="ECO:0000256" key="2">
    <source>
        <dbReference type="ARBA" id="ARBA00006706"/>
    </source>
</evidence>
<feature type="domain" description="AttH" evidence="11">
    <location>
        <begin position="209"/>
        <end position="293"/>
    </location>
</feature>
<evidence type="ECO:0000256" key="7">
    <source>
        <dbReference type="ARBA" id="ARBA00032424"/>
    </source>
</evidence>
<dbReference type="OrthoDB" id="6921389at2759"/>
<dbReference type="SFLD" id="SFLDS00005">
    <property type="entry name" value="Isoprenoid_Synthase_Type_I"/>
    <property type="match status" value="1"/>
</dbReference>
<dbReference type="SUPFAM" id="SSF48576">
    <property type="entry name" value="Terpenoid synthases"/>
    <property type="match status" value="1"/>
</dbReference>
<dbReference type="STRING" id="231916.A0A409W6E0"/>
<gene>
    <name evidence="12" type="ORF">CVT26_006478</name>
</gene>
<evidence type="ECO:0000256" key="3">
    <source>
        <dbReference type="ARBA" id="ARBA00022723"/>
    </source>
</evidence>
<evidence type="ECO:0000259" key="11">
    <source>
        <dbReference type="Pfam" id="PF07143"/>
    </source>
</evidence>
<comment type="caution">
    <text evidence="12">The sequence shown here is derived from an EMBL/GenBank/DDBJ whole genome shotgun (WGS) entry which is preliminary data.</text>
</comment>
<dbReference type="SUPFAM" id="SSF159245">
    <property type="entry name" value="AttH-like"/>
    <property type="match status" value="1"/>
</dbReference>
<keyword evidence="3" id="KW-0479">Metal-binding</keyword>
<dbReference type="Pfam" id="PF00348">
    <property type="entry name" value="polyprenyl_synt"/>
    <property type="match status" value="1"/>
</dbReference>
<evidence type="ECO:0000256" key="8">
    <source>
        <dbReference type="ARBA" id="ARBA00032448"/>
    </source>
</evidence>
<dbReference type="Pfam" id="PF17186">
    <property type="entry name" value="Lipocalin_9"/>
    <property type="match status" value="1"/>
</dbReference>
<protein>
    <recommendedName>
        <fullName evidence="9">(2E,6E)-farnesyl diphosphate synthase</fullName>
    </recommendedName>
    <alternativeName>
        <fullName evidence="8">Dimethylallyltranstransferase</fullName>
    </alternativeName>
    <alternativeName>
        <fullName evidence="7">Farnesyl diphosphate synthase</fullName>
    </alternativeName>
    <alternativeName>
        <fullName evidence="5">Farnesyltranstransferase</fullName>
    </alternativeName>
    <alternativeName>
        <fullName evidence="10">Geranylgeranyl diphosphate synthase</fullName>
    </alternativeName>
    <alternativeName>
        <fullName evidence="6">Geranyltranstransferase</fullName>
    </alternativeName>
</protein>